<feature type="compositionally biased region" description="Polar residues" evidence="1">
    <location>
        <begin position="84"/>
        <end position="99"/>
    </location>
</feature>
<gene>
    <name evidence="2" type="ORF">J1N35_026409</name>
</gene>
<name>A0A9D3V982_9ROSI</name>
<proteinExistence type="predicted"/>
<dbReference type="EMBL" id="JAIQCV010000008">
    <property type="protein sequence ID" value="KAH1074081.1"/>
    <property type="molecule type" value="Genomic_DNA"/>
</dbReference>
<evidence type="ECO:0000256" key="1">
    <source>
        <dbReference type="SAM" id="MobiDB-lite"/>
    </source>
</evidence>
<evidence type="ECO:0000313" key="3">
    <source>
        <dbReference type="Proteomes" id="UP000828251"/>
    </source>
</evidence>
<organism evidence="2 3">
    <name type="scientific">Gossypium stocksii</name>
    <dbReference type="NCBI Taxonomy" id="47602"/>
    <lineage>
        <taxon>Eukaryota</taxon>
        <taxon>Viridiplantae</taxon>
        <taxon>Streptophyta</taxon>
        <taxon>Embryophyta</taxon>
        <taxon>Tracheophyta</taxon>
        <taxon>Spermatophyta</taxon>
        <taxon>Magnoliopsida</taxon>
        <taxon>eudicotyledons</taxon>
        <taxon>Gunneridae</taxon>
        <taxon>Pentapetalae</taxon>
        <taxon>rosids</taxon>
        <taxon>malvids</taxon>
        <taxon>Malvales</taxon>
        <taxon>Malvaceae</taxon>
        <taxon>Malvoideae</taxon>
        <taxon>Gossypium</taxon>
    </lineage>
</organism>
<comment type="caution">
    <text evidence="2">The sequence shown here is derived from an EMBL/GenBank/DDBJ whole genome shotgun (WGS) entry which is preliminary data.</text>
</comment>
<dbReference type="AlphaFoldDB" id="A0A9D3V982"/>
<sequence>MSRLFYTFPISLDPSKFMKMELVDDDNLGTMIAIYINPQPVKLFNELTDVESVQNVTLINQNYGFHFDLNGSRLEIHPEVIDTYTQGEEGSDNDGYSNHNGEDFSNLDLDEVSDAIDDEGA</sequence>
<protein>
    <submittedName>
        <fullName evidence="2">Uncharacterized protein</fullName>
    </submittedName>
</protein>
<accession>A0A9D3V982</accession>
<dbReference type="Proteomes" id="UP000828251">
    <property type="component" value="Unassembled WGS sequence"/>
</dbReference>
<evidence type="ECO:0000313" key="2">
    <source>
        <dbReference type="EMBL" id="KAH1074081.1"/>
    </source>
</evidence>
<feature type="compositionally biased region" description="Acidic residues" evidence="1">
    <location>
        <begin position="108"/>
        <end position="121"/>
    </location>
</feature>
<reference evidence="2 3" key="1">
    <citation type="journal article" date="2021" name="Plant Biotechnol. J.">
        <title>Multi-omics assisted identification of the key and species-specific regulatory components of drought-tolerant mechanisms in Gossypium stocksii.</title>
        <authorList>
            <person name="Yu D."/>
            <person name="Ke L."/>
            <person name="Zhang D."/>
            <person name="Wu Y."/>
            <person name="Sun Y."/>
            <person name="Mei J."/>
            <person name="Sun J."/>
            <person name="Sun Y."/>
        </authorList>
    </citation>
    <scope>NUCLEOTIDE SEQUENCE [LARGE SCALE GENOMIC DNA]</scope>
    <source>
        <strain evidence="3">cv. E1</strain>
        <tissue evidence="2">Leaf</tissue>
    </source>
</reference>
<feature type="region of interest" description="Disordered" evidence="1">
    <location>
        <begin position="84"/>
        <end position="121"/>
    </location>
</feature>
<keyword evidence="3" id="KW-1185">Reference proteome</keyword>